<evidence type="ECO:0000256" key="1">
    <source>
        <dbReference type="SAM" id="Phobius"/>
    </source>
</evidence>
<dbReference type="KEGG" id="sap:Sulac_0657"/>
<dbReference type="AlphaFoldDB" id="G8U001"/>
<dbReference type="STRING" id="679936.Sulac_0657"/>
<evidence type="ECO:0000313" key="2">
    <source>
        <dbReference type="EMBL" id="AEW04170.1"/>
    </source>
</evidence>
<reference evidence="2 3" key="2">
    <citation type="journal article" date="2012" name="Stand. Genomic Sci.">
        <title>Complete genome sequence of the moderately thermophilic mineral-sulfide-oxidizing firmicute Sulfobacillus acidophilus type strain (NAL(T)).</title>
        <authorList>
            <person name="Anderson I."/>
            <person name="Chertkov O."/>
            <person name="Chen A."/>
            <person name="Saunders E."/>
            <person name="Lapidus A."/>
            <person name="Nolan M."/>
            <person name="Lucas S."/>
            <person name="Hammon N."/>
            <person name="Deshpande S."/>
            <person name="Cheng J.F."/>
            <person name="Han C."/>
            <person name="Tapia R."/>
            <person name="Goodwin L.A."/>
            <person name="Pitluck S."/>
            <person name="Liolios K."/>
            <person name="Pagani I."/>
            <person name="Ivanova N."/>
            <person name="Mikhailova N."/>
            <person name="Pati A."/>
            <person name="Palaniappan K."/>
            <person name="Land M."/>
            <person name="Pan C."/>
            <person name="Rohde M."/>
            <person name="Pukall R."/>
            <person name="Goker M."/>
            <person name="Detter J.C."/>
            <person name="Woyke T."/>
            <person name="Bristow J."/>
            <person name="Eisen J.A."/>
            <person name="Markowitz V."/>
            <person name="Hugenholtz P."/>
            <person name="Kyrpides N.C."/>
            <person name="Klenk H.P."/>
            <person name="Mavromatis K."/>
        </authorList>
    </citation>
    <scope>NUCLEOTIDE SEQUENCE [LARGE SCALE GENOMIC DNA]</scope>
    <source>
        <strain evidence="3">ATCC 700253 / DSM 10332 / NAL</strain>
    </source>
</reference>
<dbReference type="EMBL" id="CP003179">
    <property type="protein sequence ID" value="AEW04170.1"/>
    <property type="molecule type" value="Genomic_DNA"/>
</dbReference>
<accession>G8U001</accession>
<dbReference type="HOGENOM" id="CLU_2959131_0_0_9"/>
<proteinExistence type="predicted"/>
<evidence type="ECO:0000313" key="3">
    <source>
        <dbReference type="Proteomes" id="UP000005439"/>
    </source>
</evidence>
<feature type="transmembrane region" description="Helical" evidence="1">
    <location>
        <begin position="30"/>
        <end position="49"/>
    </location>
</feature>
<name>G8U001_SULAD</name>
<dbReference type="PATRIC" id="fig|679936.5.peg.707"/>
<keyword evidence="1" id="KW-0472">Membrane</keyword>
<keyword evidence="1" id="KW-0812">Transmembrane</keyword>
<keyword evidence="3" id="KW-1185">Reference proteome</keyword>
<reference evidence="3" key="1">
    <citation type="submission" date="2011-12" db="EMBL/GenBank/DDBJ databases">
        <title>The complete genome of chromosome of Sulfobacillus acidophilus DSM 10332.</title>
        <authorList>
            <person name="Lucas S."/>
            <person name="Han J."/>
            <person name="Lapidus A."/>
            <person name="Bruce D."/>
            <person name="Goodwin L."/>
            <person name="Pitluck S."/>
            <person name="Peters L."/>
            <person name="Kyrpides N."/>
            <person name="Mavromatis K."/>
            <person name="Ivanova N."/>
            <person name="Mikhailova N."/>
            <person name="Chertkov O."/>
            <person name="Saunders E."/>
            <person name="Detter J.C."/>
            <person name="Tapia R."/>
            <person name="Han C."/>
            <person name="Land M."/>
            <person name="Hauser L."/>
            <person name="Markowitz V."/>
            <person name="Cheng J.-F."/>
            <person name="Hugenholtz P."/>
            <person name="Woyke T."/>
            <person name="Wu D."/>
            <person name="Pukall R."/>
            <person name="Gehrich-Schroeter G."/>
            <person name="Schneider S."/>
            <person name="Klenk H.-P."/>
            <person name="Eisen J.A."/>
        </authorList>
    </citation>
    <scope>NUCLEOTIDE SEQUENCE [LARGE SCALE GENOMIC DNA]</scope>
    <source>
        <strain evidence="3">ATCC 700253 / DSM 10332 / NAL</strain>
    </source>
</reference>
<organism evidence="2 3">
    <name type="scientific">Sulfobacillus acidophilus (strain ATCC 700253 / DSM 10332 / NAL)</name>
    <dbReference type="NCBI Taxonomy" id="679936"/>
    <lineage>
        <taxon>Bacteria</taxon>
        <taxon>Bacillati</taxon>
        <taxon>Bacillota</taxon>
        <taxon>Clostridia</taxon>
        <taxon>Eubacteriales</taxon>
        <taxon>Clostridiales Family XVII. Incertae Sedis</taxon>
        <taxon>Sulfobacillus</taxon>
    </lineage>
</organism>
<dbReference type="Proteomes" id="UP000005439">
    <property type="component" value="Chromosome"/>
</dbReference>
<protein>
    <submittedName>
        <fullName evidence="2">Uncharacterized protein</fullName>
    </submittedName>
</protein>
<gene>
    <name evidence="2" type="ordered locus">Sulac_0657</name>
</gene>
<keyword evidence="1" id="KW-1133">Transmembrane helix</keyword>
<sequence length="59" mass="6485">MHHNVIRLAAVRRARARRAWTAEDVREHRVVLAMWVVVGLVVAVTWAHGAGVPGLVPGL</sequence>